<evidence type="ECO:0000256" key="1">
    <source>
        <dbReference type="SAM" id="Phobius"/>
    </source>
</evidence>
<dbReference type="EMBL" id="CP079955">
    <property type="protein sequence ID" value="QYA31967.1"/>
    <property type="molecule type" value="Genomic_DNA"/>
</dbReference>
<sequence length="229" mass="27093">MSIFDDIIIIIGDQFWKLFNSYAPAFIALIGTFATIYFNKKTSNENRNANEEIAKKQRLLQLGLNTKQQEFQNEIRNLNEKHLTDLKNKELVANIIAKQRIDWLQDVRTVTSEFISSYFNLISDFMAPTDIKKHADNLNKFNKHYYLLYLYYPLKDKKGNINKNHQVLLDSLENFYHVVKEVQLNHSINTTNKIKSGIDTEKLDYYLDKFIEESTLYFKLVWEDAKSMK</sequence>
<protein>
    <submittedName>
        <fullName evidence="2">Uncharacterized protein</fullName>
    </submittedName>
</protein>
<feature type="transmembrane region" description="Helical" evidence="1">
    <location>
        <begin position="21"/>
        <end position="38"/>
    </location>
</feature>
<keyword evidence="1" id="KW-0472">Membrane</keyword>
<proteinExistence type="predicted"/>
<dbReference type="AlphaFoldDB" id="A0AAT9P482"/>
<keyword evidence="1" id="KW-1133">Transmembrane helix</keyword>
<name>A0AAT9P482_9STAP</name>
<accession>A0AAT9P482</accession>
<organism evidence="2">
    <name type="scientific">Macrococcus psychrotolerans</name>
    <dbReference type="NCBI Taxonomy" id="3039389"/>
    <lineage>
        <taxon>Bacteria</taxon>
        <taxon>Bacillati</taxon>
        <taxon>Bacillota</taxon>
        <taxon>Bacilli</taxon>
        <taxon>Bacillales</taxon>
        <taxon>Staphylococcaceae</taxon>
        <taxon>Macrococcus</taxon>
    </lineage>
</organism>
<evidence type="ECO:0000313" key="2">
    <source>
        <dbReference type="EMBL" id="QYA31967.1"/>
    </source>
</evidence>
<keyword evidence="1" id="KW-0812">Transmembrane</keyword>
<reference evidence="2" key="1">
    <citation type="submission" date="2021-07" db="EMBL/GenBank/DDBJ databases">
        <title>Prevalence and characterization of methicillin-resistant Macrococcus spp. in food producing animals and meat in Switzerland in 2019.</title>
        <authorList>
            <person name="Keller J.E."/>
            <person name="Schwendener S."/>
            <person name="Neuenschwander J."/>
            <person name="Overesch G."/>
            <person name="Perreten V."/>
        </authorList>
    </citation>
    <scope>NUCLEOTIDE SEQUENCE</scope>
    <source>
        <strain evidence="2">19Msa1099</strain>
    </source>
</reference>
<gene>
    <name evidence="2" type="ORF">KYI10_06090</name>
</gene>